<reference evidence="1 2" key="1">
    <citation type="submission" date="2019-07" db="EMBL/GenBank/DDBJ databases">
        <title>Sphingomonas solaris sp. nov., isolated from a solar panel from Boston, Massachusetts.</title>
        <authorList>
            <person name="Tanner K."/>
            <person name="Pascual J."/>
            <person name="Mancuso C."/>
            <person name="Pereto J."/>
            <person name="Khalil A."/>
            <person name="Vilanova C."/>
        </authorList>
    </citation>
    <scope>NUCLEOTIDE SEQUENCE [LARGE SCALE GENOMIC DNA]</scope>
    <source>
        <strain evidence="1 2">R4DWN</strain>
    </source>
</reference>
<comment type="caution">
    <text evidence="1">The sequence shown here is derived from an EMBL/GenBank/DDBJ whole genome shotgun (WGS) entry which is preliminary data.</text>
</comment>
<dbReference type="OrthoDB" id="7560532at2"/>
<organism evidence="1 2">
    <name type="scientific">Alterirhizorhabdus solaris</name>
    <dbReference type="NCBI Taxonomy" id="2529389"/>
    <lineage>
        <taxon>Bacteria</taxon>
        <taxon>Pseudomonadati</taxon>
        <taxon>Pseudomonadota</taxon>
        <taxon>Alphaproteobacteria</taxon>
        <taxon>Sphingomonadales</taxon>
        <taxon>Rhizorhabdaceae</taxon>
        <taxon>Alterirhizorhabdus</taxon>
    </lineage>
</organism>
<dbReference type="Proteomes" id="UP000318681">
    <property type="component" value="Unassembled WGS sequence"/>
</dbReference>
<name>A0A558R9G2_9SPHN</name>
<dbReference type="EMBL" id="VNIM01000014">
    <property type="protein sequence ID" value="TVV76025.1"/>
    <property type="molecule type" value="Genomic_DNA"/>
</dbReference>
<dbReference type="AlphaFoldDB" id="A0A558R9G2"/>
<accession>A0A558R9G2</accession>
<sequence length="97" mass="11174">MGTRLPRHLVDYARFELDVGVRCARCDRLAVFDPADVLKHFTAKRWPTTIPLTPEPFRCRCGSREVRTVAVPVVLRPQPLPAPRLLLTPIYTQEPRR</sequence>
<proteinExistence type="predicted"/>
<protein>
    <submittedName>
        <fullName evidence="1">Uncharacterized protein</fullName>
    </submittedName>
</protein>
<evidence type="ECO:0000313" key="1">
    <source>
        <dbReference type="EMBL" id="TVV76025.1"/>
    </source>
</evidence>
<dbReference type="RefSeq" id="WP_145148937.1">
    <property type="nucleotide sequence ID" value="NZ_VNIM01000014.1"/>
</dbReference>
<evidence type="ECO:0000313" key="2">
    <source>
        <dbReference type="Proteomes" id="UP000318681"/>
    </source>
</evidence>
<keyword evidence="2" id="KW-1185">Reference proteome</keyword>
<gene>
    <name evidence="1" type="ORF">FOY91_05445</name>
</gene>